<gene>
    <name evidence="1" type="ORF">H2RhizoLitter491611_000002</name>
</gene>
<proteinExistence type="predicted"/>
<name>A0A514D0G6_9VIRU</name>
<reference evidence="1" key="1">
    <citation type="submission" date="2019-05" db="EMBL/GenBank/DDBJ databases">
        <title>Metatranscriptomic reconstruction reveals RNA viruses with the potential to shape carbon cycling in soil.</title>
        <authorList>
            <person name="Starr E.P."/>
            <person name="Nuccio E."/>
            <person name="Pett-Ridge J."/>
            <person name="Banfield J.F."/>
            <person name="Firestone M.K."/>
        </authorList>
    </citation>
    <scope>NUCLEOTIDE SEQUENCE</scope>
    <source>
        <strain evidence="1">H2_Rhizo_Litter_49_scaffold_1611</strain>
    </source>
</reference>
<accession>A0A514D0G6</accession>
<protein>
    <submittedName>
        <fullName evidence="1">Uncharacterized protein</fullName>
    </submittedName>
</protein>
<organism evidence="1">
    <name type="scientific">Leviviridae sp</name>
    <dbReference type="NCBI Taxonomy" id="2027243"/>
    <lineage>
        <taxon>Viruses</taxon>
        <taxon>Riboviria</taxon>
        <taxon>Orthornavirae</taxon>
        <taxon>Lenarviricota</taxon>
        <taxon>Leviviricetes</taxon>
        <taxon>Norzivirales</taxon>
        <taxon>Fiersviridae</taxon>
    </lineage>
</organism>
<sequence>MAFADPQTVTIDAVAHPMPRTGISTTEGVFTQDDSTYSLKINQPKGNSKRLRRAIRLDFNDITANPFLPAENRKVSGSIILSIDLPDSGFTNADVVKKVQGFLTYLAASSAKPVADVLGGQL</sequence>
<evidence type="ECO:0000313" key="1">
    <source>
        <dbReference type="EMBL" id="QDH87107.1"/>
    </source>
</evidence>
<dbReference type="EMBL" id="MN033148">
    <property type="protein sequence ID" value="QDH87107.1"/>
    <property type="molecule type" value="Genomic_RNA"/>
</dbReference>